<comment type="caution">
    <text evidence="2">The sequence shown here is derived from an EMBL/GenBank/DDBJ whole genome shotgun (WGS) entry which is preliminary data.</text>
</comment>
<feature type="compositionally biased region" description="Polar residues" evidence="1">
    <location>
        <begin position="1"/>
        <end position="17"/>
    </location>
</feature>
<organism evidence="2 3">
    <name type="scientific">Penicillium cataractarum</name>
    <dbReference type="NCBI Taxonomy" id="2100454"/>
    <lineage>
        <taxon>Eukaryota</taxon>
        <taxon>Fungi</taxon>
        <taxon>Dikarya</taxon>
        <taxon>Ascomycota</taxon>
        <taxon>Pezizomycotina</taxon>
        <taxon>Eurotiomycetes</taxon>
        <taxon>Eurotiomycetidae</taxon>
        <taxon>Eurotiales</taxon>
        <taxon>Aspergillaceae</taxon>
        <taxon>Penicillium</taxon>
    </lineage>
</organism>
<name>A0A9W9RRG6_9EURO</name>
<dbReference type="GeneID" id="81441720"/>
<protein>
    <submittedName>
        <fullName evidence="2">Uncharacterized protein</fullName>
    </submittedName>
</protein>
<gene>
    <name evidence="2" type="ORF">N7496_009627</name>
</gene>
<dbReference type="RefSeq" id="XP_056551541.1">
    <property type="nucleotide sequence ID" value="XM_056702541.1"/>
</dbReference>
<keyword evidence="3" id="KW-1185">Reference proteome</keyword>
<reference evidence="2" key="1">
    <citation type="submission" date="2022-11" db="EMBL/GenBank/DDBJ databases">
        <authorList>
            <person name="Petersen C."/>
        </authorList>
    </citation>
    <scope>NUCLEOTIDE SEQUENCE</scope>
    <source>
        <strain evidence="2">IBT 29864</strain>
    </source>
</reference>
<feature type="region of interest" description="Disordered" evidence="1">
    <location>
        <begin position="51"/>
        <end position="81"/>
    </location>
</feature>
<dbReference type="AlphaFoldDB" id="A0A9W9RRG6"/>
<proteinExistence type="predicted"/>
<reference evidence="2" key="2">
    <citation type="journal article" date="2023" name="IMA Fungus">
        <title>Comparative genomic study of the Penicillium genus elucidates a diverse pangenome and 15 lateral gene transfer events.</title>
        <authorList>
            <person name="Petersen C."/>
            <person name="Sorensen T."/>
            <person name="Nielsen M.R."/>
            <person name="Sondergaard T.E."/>
            <person name="Sorensen J.L."/>
            <person name="Fitzpatrick D.A."/>
            <person name="Frisvad J.C."/>
            <person name="Nielsen K.L."/>
        </authorList>
    </citation>
    <scope>NUCLEOTIDE SEQUENCE</scope>
    <source>
        <strain evidence="2">IBT 29864</strain>
    </source>
</reference>
<feature type="region of interest" description="Disordered" evidence="1">
    <location>
        <begin position="1"/>
        <end position="25"/>
    </location>
</feature>
<evidence type="ECO:0000313" key="2">
    <source>
        <dbReference type="EMBL" id="KAJ5363914.1"/>
    </source>
</evidence>
<evidence type="ECO:0000313" key="3">
    <source>
        <dbReference type="Proteomes" id="UP001147782"/>
    </source>
</evidence>
<accession>A0A9W9RRG6</accession>
<sequence length="81" mass="8952">MTSSTTNPTSFVCNDSSPTKRPDPGYHLLQTLPTLTWLFFLVVPPARSLQRQLDSADSYHSHSTLSQGQHIQRPLGTSLQG</sequence>
<dbReference type="EMBL" id="JAPZBS010000008">
    <property type="protein sequence ID" value="KAJ5363914.1"/>
    <property type="molecule type" value="Genomic_DNA"/>
</dbReference>
<feature type="compositionally biased region" description="Polar residues" evidence="1">
    <location>
        <begin position="61"/>
        <end position="81"/>
    </location>
</feature>
<dbReference type="Proteomes" id="UP001147782">
    <property type="component" value="Unassembled WGS sequence"/>
</dbReference>
<evidence type="ECO:0000256" key="1">
    <source>
        <dbReference type="SAM" id="MobiDB-lite"/>
    </source>
</evidence>